<dbReference type="InterPro" id="IPR014756">
    <property type="entry name" value="Ig_E-set"/>
</dbReference>
<evidence type="ECO:0000259" key="2">
    <source>
        <dbReference type="Pfam" id="PF05351"/>
    </source>
</evidence>
<dbReference type="AlphaFoldDB" id="A0A0L0HNF7"/>
<reference evidence="3 4" key="1">
    <citation type="submission" date="2009-08" db="EMBL/GenBank/DDBJ databases">
        <title>The Genome Sequence of Spizellomyces punctatus strain DAOM BR117.</title>
        <authorList>
            <consortium name="The Broad Institute Genome Sequencing Platform"/>
            <person name="Russ C."/>
            <person name="Cuomo C."/>
            <person name="Shea T."/>
            <person name="Young S.K."/>
            <person name="Zeng Q."/>
            <person name="Koehrsen M."/>
            <person name="Haas B."/>
            <person name="Borodovsky M."/>
            <person name="Guigo R."/>
            <person name="Alvarado L."/>
            <person name="Berlin A."/>
            <person name="Bochicchio J."/>
            <person name="Borenstein D."/>
            <person name="Chapman S."/>
            <person name="Chen Z."/>
            <person name="Engels R."/>
            <person name="Freedman E."/>
            <person name="Gellesch M."/>
            <person name="Goldberg J."/>
            <person name="Griggs A."/>
            <person name="Gujja S."/>
            <person name="Heiman D."/>
            <person name="Hepburn T."/>
            <person name="Howarth C."/>
            <person name="Jen D."/>
            <person name="Larson L."/>
            <person name="Lewis B."/>
            <person name="Mehta T."/>
            <person name="Park D."/>
            <person name="Pearson M."/>
            <person name="Roberts A."/>
            <person name="Saif S."/>
            <person name="Shenoy N."/>
            <person name="Sisk P."/>
            <person name="Stolte C."/>
            <person name="Sykes S."/>
            <person name="Thomson T."/>
            <person name="Walk T."/>
            <person name="White J."/>
            <person name="Yandava C."/>
            <person name="Burger G."/>
            <person name="Gray M.W."/>
            <person name="Holland P.W.H."/>
            <person name="King N."/>
            <person name="Lang F.B.F."/>
            <person name="Roger A.J."/>
            <person name="Ruiz-Trillo I."/>
            <person name="Lander E."/>
            <person name="Nusbaum C."/>
        </authorList>
    </citation>
    <scope>NUCLEOTIDE SEQUENCE [LARGE SCALE GENOMIC DNA]</scope>
    <source>
        <strain evidence="3 4">DAOM BR117</strain>
    </source>
</reference>
<gene>
    <name evidence="3" type="ORF">SPPG_02041</name>
</gene>
<dbReference type="STRING" id="645134.A0A0L0HNF7"/>
<sequence>MLDQGTGFKIESMNLRNAETGEIIWQEMNWQDTISNQEKHATLPASILTVPSISREIVFSSVASIQRLHVSQKVYVHDECAEDWSSTFGFVIPNSTNSWQHTVEADIGSMIPASVLSGNTIIRTSFYDGDMPLSEFSVRLFYV</sequence>
<dbReference type="Gene3D" id="2.70.50.40">
    <property type="entry name" value="GMP phosphodiesterase, delta subunit"/>
    <property type="match status" value="1"/>
</dbReference>
<dbReference type="InterPro" id="IPR037036">
    <property type="entry name" value="PDED_dom_sf"/>
</dbReference>
<dbReference type="Pfam" id="PF05351">
    <property type="entry name" value="GMP_PDE_delta"/>
    <property type="match status" value="1"/>
</dbReference>
<dbReference type="OMA" id="STNTWQN"/>
<dbReference type="SUPFAM" id="SSF81296">
    <property type="entry name" value="E set domains"/>
    <property type="match status" value="1"/>
</dbReference>
<dbReference type="Proteomes" id="UP000053201">
    <property type="component" value="Unassembled WGS sequence"/>
</dbReference>
<proteinExistence type="inferred from homology"/>
<accession>A0A0L0HNF7</accession>
<evidence type="ECO:0000256" key="1">
    <source>
        <dbReference type="ARBA" id="ARBA00008102"/>
    </source>
</evidence>
<comment type="similarity">
    <text evidence="1">Belongs to the PDE6D/unc-119 family.</text>
</comment>
<name>A0A0L0HNF7_SPIPD</name>
<dbReference type="PANTHER" id="PTHR12976:SF0">
    <property type="entry name" value="RETINAL ROD RHODOPSIN-SENSITIVE CGMP 3',5'-CYCLIC PHOSPHODIESTERASE SUBUNIT DELTA"/>
    <property type="match status" value="1"/>
</dbReference>
<organism evidence="3 4">
    <name type="scientific">Spizellomyces punctatus (strain DAOM BR117)</name>
    <dbReference type="NCBI Taxonomy" id="645134"/>
    <lineage>
        <taxon>Eukaryota</taxon>
        <taxon>Fungi</taxon>
        <taxon>Fungi incertae sedis</taxon>
        <taxon>Chytridiomycota</taxon>
        <taxon>Chytridiomycota incertae sedis</taxon>
        <taxon>Chytridiomycetes</taxon>
        <taxon>Spizellomycetales</taxon>
        <taxon>Spizellomycetaceae</taxon>
        <taxon>Spizellomyces</taxon>
    </lineage>
</organism>
<dbReference type="GO" id="GO:0005737">
    <property type="term" value="C:cytoplasm"/>
    <property type="evidence" value="ECO:0007669"/>
    <property type="project" value="TreeGrafter"/>
</dbReference>
<dbReference type="GeneID" id="27685664"/>
<feature type="domain" description="GMP phosphodiesterase delta subunit" evidence="2">
    <location>
        <begin position="6"/>
        <end position="142"/>
    </location>
</feature>
<dbReference type="EMBL" id="KQ257452">
    <property type="protein sequence ID" value="KND02966.1"/>
    <property type="molecule type" value="Genomic_DNA"/>
</dbReference>
<dbReference type="InParanoid" id="A0A0L0HNF7"/>
<dbReference type="RefSeq" id="XP_016611005.1">
    <property type="nucleotide sequence ID" value="XM_016750347.1"/>
</dbReference>
<dbReference type="InterPro" id="IPR008015">
    <property type="entry name" value="PDED_dom"/>
</dbReference>
<dbReference type="OrthoDB" id="10248777at2759"/>
<protein>
    <recommendedName>
        <fullName evidence="2">GMP phosphodiesterase delta subunit domain-containing protein</fullName>
    </recommendedName>
</protein>
<dbReference type="VEuPathDB" id="FungiDB:SPPG_02041"/>
<evidence type="ECO:0000313" key="3">
    <source>
        <dbReference type="EMBL" id="KND02966.1"/>
    </source>
</evidence>
<evidence type="ECO:0000313" key="4">
    <source>
        <dbReference type="Proteomes" id="UP000053201"/>
    </source>
</evidence>
<dbReference type="eggNOG" id="KOG4038">
    <property type="taxonomic scope" value="Eukaryota"/>
</dbReference>
<keyword evidence="4" id="KW-1185">Reference proteome</keyword>
<dbReference type="PANTHER" id="PTHR12976">
    <property type="entry name" value="RETINAL ROD RHODOPSIN-SENSITIVE CGMP 3',5'-CYCLIC PHOSPHODIESTERASE DELTA-SUBUNIT"/>
    <property type="match status" value="1"/>
</dbReference>